<accession>A0A015LS23</accession>
<dbReference type="Proteomes" id="UP000022910">
    <property type="component" value="Unassembled WGS sequence"/>
</dbReference>
<name>A0A015LS23_RHIIW</name>
<proteinExistence type="predicted"/>
<protein>
    <recommendedName>
        <fullName evidence="3">F-box domain-containing protein</fullName>
    </recommendedName>
</protein>
<evidence type="ECO:0000313" key="1">
    <source>
        <dbReference type="EMBL" id="EXX75491.1"/>
    </source>
</evidence>
<dbReference type="HOGENOM" id="CLU_028913_0_1_1"/>
<dbReference type="AlphaFoldDB" id="A0A015LS23"/>
<organism evidence="1 2">
    <name type="scientific">Rhizophagus irregularis (strain DAOM 197198w)</name>
    <name type="common">Glomus intraradices</name>
    <dbReference type="NCBI Taxonomy" id="1432141"/>
    <lineage>
        <taxon>Eukaryota</taxon>
        <taxon>Fungi</taxon>
        <taxon>Fungi incertae sedis</taxon>
        <taxon>Mucoromycota</taxon>
        <taxon>Glomeromycotina</taxon>
        <taxon>Glomeromycetes</taxon>
        <taxon>Glomerales</taxon>
        <taxon>Glomeraceae</taxon>
        <taxon>Rhizophagus</taxon>
    </lineage>
</organism>
<sequence>MSRQLPADCFSEIFEYFENDKVTLRSCLLVNRFWCELSVKILWRNIWSFIHRSDIQLKIFNTLISCLPNESKQLLSKNGIFISTSSTWKSSLFNYASFCKVLSIHEIDQMIKRVLENHQFAITSPQSLDYNKYLLSQEILKMFMNEISSLKSLEYYSERSKNENIMFVHLSETKNCLKDLTKLKCSSDIYSEFFFQLSQICHNIQSLTIEFKDIISNGLIDLISLQNNLKNVTLKSEDKDGTEIIVSSLTKFSSSLTKLKIKGYYIPLSFIAMFTNLQELVLSLELSGFYDFNQLQYVNFPQLKVLKFLDEYPEVEVMIKFLEINGKNLNELYMHNNDKILNLIIAKFCPNLKSLFTIFMDDEIENLKLILNNCQYLESIKIWCGDYYLNEKDFLEVFAKYSPKNFYKLEIFYAYKVSLEVPSDDLENFFLSWKSRIPQKPLSLIIIDKYSDFISLKVNDENMKIIKKYMKMGIIKKFKLNDLFLSRNLGIWSMD</sequence>
<keyword evidence="2" id="KW-1185">Reference proteome</keyword>
<evidence type="ECO:0008006" key="3">
    <source>
        <dbReference type="Google" id="ProtNLM"/>
    </source>
</evidence>
<dbReference type="SUPFAM" id="SSF52047">
    <property type="entry name" value="RNI-like"/>
    <property type="match status" value="1"/>
</dbReference>
<dbReference type="Gene3D" id="3.80.10.10">
    <property type="entry name" value="Ribonuclease Inhibitor"/>
    <property type="match status" value="1"/>
</dbReference>
<dbReference type="EMBL" id="JEMT01012407">
    <property type="protein sequence ID" value="EXX75491.1"/>
    <property type="molecule type" value="Genomic_DNA"/>
</dbReference>
<dbReference type="InterPro" id="IPR032675">
    <property type="entry name" value="LRR_dom_sf"/>
</dbReference>
<dbReference type="OrthoDB" id="2309836at2759"/>
<evidence type="ECO:0000313" key="2">
    <source>
        <dbReference type="Proteomes" id="UP000022910"/>
    </source>
</evidence>
<comment type="caution">
    <text evidence="1">The sequence shown here is derived from an EMBL/GenBank/DDBJ whole genome shotgun (WGS) entry which is preliminary data.</text>
</comment>
<gene>
    <name evidence="1" type="ORF">RirG_041370</name>
</gene>
<reference evidence="1 2" key="1">
    <citation type="submission" date="2014-02" db="EMBL/GenBank/DDBJ databases">
        <title>Single nucleus genome sequencing reveals high similarity among nuclei of an endomycorrhizal fungus.</title>
        <authorList>
            <person name="Lin K."/>
            <person name="Geurts R."/>
            <person name="Zhang Z."/>
            <person name="Limpens E."/>
            <person name="Saunders D.G."/>
            <person name="Mu D."/>
            <person name="Pang E."/>
            <person name="Cao H."/>
            <person name="Cha H."/>
            <person name="Lin T."/>
            <person name="Zhou Q."/>
            <person name="Shang Y."/>
            <person name="Li Y."/>
            <person name="Ivanov S."/>
            <person name="Sharma T."/>
            <person name="Velzen R.V."/>
            <person name="Ruijter N.D."/>
            <person name="Aanen D.K."/>
            <person name="Win J."/>
            <person name="Kamoun S."/>
            <person name="Bisseling T."/>
            <person name="Huang S."/>
        </authorList>
    </citation>
    <scope>NUCLEOTIDE SEQUENCE [LARGE SCALE GENOMIC DNA]</scope>
    <source>
        <strain evidence="2">DAOM197198w</strain>
    </source>
</reference>